<reference evidence="1 2" key="1">
    <citation type="journal article" date="2020" name="Phytopathology">
        <title>Genome Sequence Resources of Colletotrichum truncatum, C. plurivorum, C. musicola, and C. sojae: Four Species Pathogenic to Soybean (Glycine max).</title>
        <authorList>
            <person name="Rogerio F."/>
            <person name="Boufleur T.R."/>
            <person name="Ciampi-Guillardi M."/>
            <person name="Sukno S.A."/>
            <person name="Thon M.R."/>
            <person name="Massola Junior N.S."/>
            <person name="Baroncelli R."/>
        </authorList>
    </citation>
    <scope>NUCLEOTIDE SEQUENCE [LARGE SCALE GENOMIC DNA]</scope>
    <source>
        <strain evidence="1 2">CMES1059</strain>
    </source>
</reference>
<organism evidence="1 2">
    <name type="scientific">Colletotrichum truncatum</name>
    <name type="common">Anthracnose fungus</name>
    <name type="synonym">Colletotrichum capsici</name>
    <dbReference type="NCBI Taxonomy" id="5467"/>
    <lineage>
        <taxon>Eukaryota</taxon>
        <taxon>Fungi</taxon>
        <taxon>Dikarya</taxon>
        <taxon>Ascomycota</taxon>
        <taxon>Pezizomycotina</taxon>
        <taxon>Sordariomycetes</taxon>
        <taxon>Hypocreomycetidae</taxon>
        <taxon>Glomerellales</taxon>
        <taxon>Glomerellaceae</taxon>
        <taxon>Colletotrichum</taxon>
        <taxon>Colletotrichum truncatum species complex</taxon>
    </lineage>
</organism>
<keyword evidence="2" id="KW-1185">Reference proteome</keyword>
<name>A0ACC3ZK76_COLTU</name>
<dbReference type="EMBL" id="VUJX02000001">
    <property type="protein sequence ID" value="KAL0944514.1"/>
    <property type="molecule type" value="Genomic_DNA"/>
</dbReference>
<accession>A0ACC3ZK76</accession>
<proteinExistence type="predicted"/>
<comment type="caution">
    <text evidence="1">The sequence shown here is derived from an EMBL/GenBank/DDBJ whole genome shotgun (WGS) entry which is preliminary data.</text>
</comment>
<evidence type="ECO:0000313" key="2">
    <source>
        <dbReference type="Proteomes" id="UP000805649"/>
    </source>
</evidence>
<sequence>MASQDFLTTKAQNPGPEANRMSTSTTVRDSSVDFTKEASSQMGGSKTKGTPPNDQKHTEDVTKLEDLKGDSPKLIDCPFCNKRTTTTIQKTGRVRQFLLRATTGILSMILLLNPYGMMGWCMNIHYSCSECNNKVAIRSSKGTIEVFRPGQSATVLRKV</sequence>
<evidence type="ECO:0000313" key="1">
    <source>
        <dbReference type="EMBL" id="KAL0944514.1"/>
    </source>
</evidence>
<protein>
    <submittedName>
        <fullName evidence="1">Uncharacterized protein</fullName>
    </submittedName>
</protein>
<dbReference type="Proteomes" id="UP000805649">
    <property type="component" value="Unassembled WGS sequence"/>
</dbReference>
<gene>
    <name evidence="1" type="ORF">CTRU02_202401</name>
</gene>